<keyword evidence="2" id="KW-0520">NAD</keyword>
<dbReference type="Proteomes" id="UP000068250">
    <property type="component" value="Chromosome I"/>
</dbReference>
<dbReference type="OrthoDB" id="9787219at2"/>
<evidence type="ECO:0000256" key="2">
    <source>
        <dbReference type="ARBA" id="ARBA00023027"/>
    </source>
</evidence>
<dbReference type="Gene3D" id="3.40.50.720">
    <property type="entry name" value="NAD(P)-binding Rossmann-like Domain"/>
    <property type="match status" value="2"/>
</dbReference>
<reference evidence="5 7" key="3">
    <citation type="journal article" date="2020" name="Int. J. Syst. Evol. Microbiol.">
        <title>Novel acetic acid bacteria from cider fermentations: Acetobacter conturbans sp. nov. and Acetobacter fallax sp. nov.</title>
        <authorList>
            <person name="Sombolestani A.S."/>
            <person name="Cleenwerck I."/>
            <person name="Cnockaert M."/>
            <person name="Borremans W."/>
            <person name="Wieme A.D."/>
            <person name="De Vuyst L."/>
            <person name="Vandamme P."/>
        </authorList>
    </citation>
    <scope>NUCLEOTIDE SEQUENCE [LARGE SCALE GENOMIC DNA]</scope>
    <source>
        <strain evidence="5 7">LMG 23848</strain>
    </source>
</reference>
<sequence>MSARIVISADGEKAFESWRQAFASVAPEVEVCSWYDPTWEPRPDDYALVWKPKPEHMERLAQMKGIVCTGAGVDHLLAHTGFPRHVPLVRMGGEQTARLMADYVLWAVIGLLRDARTWAVQQQQGLWRNNVRSQPSNMTRVGVMGLGHLGAYVAQVLANVGFCVSGWKRSPAELDGVTVKHGMENLPAFLADVDVLVNLLPATPATDGLIDYTFLSHLPKGAGFVNVGRGRHVVQEDLLRALDDGTLSGAVLDVVTPEPLPESNALWRHPRITITPHVASEASRGMQARYVADVVACLAQGEKPALLCDVKRGY</sequence>
<protein>
    <submittedName>
        <fullName evidence="5">Glyoxylate/hydroxypyruvate reductase A</fullName>
    </submittedName>
    <submittedName>
        <fullName evidence="4">Gyoxylate/hydroxypyruvate reductase A</fullName>
        <ecNumber evidence="4">1.1.1.81</ecNumber>
    </submittedName>
</protein>
<dbReference type="Pfam" id="PF02826">
    <property type="entry name" value="2-Hacid_dh_C"/>
    <property type="match status" value="1"/>
</dbReference>
<reference evidence="6" key="2">
    <citation type="submission" date="2014-09" db="EMBL/GenBank/DDBJ databases">
        <authorList>
            <person name="Illeghems K.G."/>
        </authorList>
    </citation>
    <scope>NUCLEOTIDE SEQUENCE [LARGE SCALE GENOMIC DNA]</scope>
    <source>
        <strain evidence="6">LMG 23848T</strain>
    </source>
</reference>
<organism evidence="4 6">
    <name type="scientific">Acetobacter ghanensis</name>
    <dbReference type="NCBI Taxonomy" id="431306"/>
    <lineage>
        <taxon>Bacteria</taxon>
        <taxon>Pseudomonadati</taxon>
        <taxon>Pseudomonadota</taxon>
        <taxon>Alphaproteobacteria</taxon>
        <taxon>Acetobacterales</taxon>
        <taxon>Acetobacteraceae</taxon>
        <taxon>Acetobacter</taxon>
    </lineage>
</organism>
<dbReference type="STRING" id="431306.AGA_1946"/>
<dbReference type="PANTHER" id="PTHR43333">
    <property type="entry name" value="2-HACID_DH_C DOMAIN-CONTAINING PROTEIN"/>
    <property type="match status" value="1"/>
</dbReference>
<dbReference type="EMBL" id="LN609302">
    <property type="protein sequence ID" value="CEF56371.1"/>
    <property type="molecule type" value="Genomic_DNA"/>
</dbReference>
<name>A0A0U5F4T5_9PROT</name>
<dbReference type="InterPro" id="IPR036291">
    <property type="entry name" value="NAD(P)-bd_dom_sf"/>
</dbReference>
<accession>A0A0U5F4T5</accession>
<dbReference type="GO" id="GO:0016618">
    <property type="term" value="F:hydroxypyruvate reductase [NAD(P)H] activity"/>
    <property type="evidence" value="ECO:0007669"/>
    <property type="project" value="UniProtKB-EC"/>
</dbReference>
<proteinExistence type="predicted"/>
<evidence type="ECO:0000259" key="3">
    <source>
        <dbReference type="Pfam" id="PF02826"/>
    </source>
</evidence>
<dbReference type="EC" id="1.1.1.81" evidence="4"/>
<dbReference type="AlphaFoldDB" id="A0A0U5F4T5"/>
<dbReference type="SUPFAM" id="SSF51735">
    <property type="entry name" value="NAD(P)-binding Rossmann-fold domains"/>
    <property type="match status" value="1"/>
</dbReference>
<dbReference type="CDD" id="cd12164">
    <property type="entry name" value="GDH_like_2"/>
    <property type="match status" value="1"/>
</dbReference>
<dbReference type="GO" id="GO:0051287">
    <property type="term" value="F:NAD binding"/>
    <property type="evidence" value="ECO:0007669"/>
    <property type="project" value="InterPro"/>
</dbReference>
<gene>
    <name evidence="4" type="ORF">AGA_1946</name>
    <name evidence="5" type="ORF">GOB80_11070</name>
</gene>
<dbReference type="InterPro" id="IPR006140">
    <property type="entry name" value="D-isomer_DH_NAD-bd"/>
</dbReference>
<feature type="domain" description="D-isomer specific 2-hydroxyacid dehydrogenase NAD-binding" evidence="3">
    <location>
        <begin position="106"/>
        <end position="279"/>
    </location>
</feature>
<dbReference type="EMBL" id="WOTE01000007">
    <property type="protein sequence ID" value="NHO40211.1"/>
    <property type="molecule type" value="Genomic_DNA"/>
</dbReference>
<dbReference type="PATRIC" id="fig|431306.5.peg.2000"/>
<evidence type="ECO:0000313" key="6">
    <source>
        <dbReference type="Proteomes" id="UP000068250"/>
    </source>
</evidence>
<dbReference type="Proteomes" id="UP000657200">
    <property type="component" value="Unassembled WGS sequence"/>
</dbReference>
<evidence type="ECO:0000313" key="7">
    <source>
        <dbReference type="Proteomes" id="UP000657200"/>
    </source>
</evidence>
<keyword evidence="4" id="KW-0670">Pyruvate</keyword>
<dbReference type="PANTHER" id="PTHR43333:SF1">
    <property type="entry name" value="D-ISOMER SPECIFIC 2-HYDROXYACID DEHYDROGENASE NAD-BINDING DOMAIN-CONTAINING PROTEIN"/>
    <property type="match status" value="1"/>
</dbReference>
<keyword evidence="1 4" id="KW-0560">Oxidoreductase</keyword>
<reference evidence="4" key="1">
    <citation type="submission" date="2014-09" db="EMBL/GenBank/DDBJ databases">
        <authorList>
            <person name="Magalhaes I.L.F."/>
            <person name="Oliveira U."/>
            <person name="Santos F.R."/>
            <person name="Vidigal T.H.D.A."/>
            <person name="Brescovit A.D."/>
            <person name="Santos A.J."/>
        </authorList>
    </citation>
    <scope>NUCLEOTIDE SEQUENCE</scope>
    <source>
        <strain evidence="4">LMG 23848T</strain>
    </source>
</reference>
<dbReference type="RefSeq" id="WP_059023939.1">
    <property type="nucleotide sequence ID" value="NZ_LN609302.1"/>
</dbReference>
<keyword evidence="7" id="KW-1185">Reference proteome</keyword>
<evidence type="ECO:0000313" key="4">
    <source>
        <dbReference type="EMBL" id="CEF56371.1"/>
    </source>
</evidence>
<evidence type="ECO:0000256" key="1">
    <source>
        <dbReference type="ARBA" id="ARBA00023002"/>
    </source>
</evidence>
<evidence type="ECO:0000313" key="5">
    <source>
        <dbReference type="EMBL" id="NHO40211.1"/>
    </source>
</evidence>